<evidence type="ECO:0000256" key="6">
    <source>
        <dbReference type="PROSITE-ProRule" id="PRU01023"/>
    </source>
</evidence>
<name>A0ABS8D9E2_9NEIS</name>
<dbReference type="EMBL" id="JAJBZT010000009">
    <property type="protein sequence ID" value="MCB6184837.1"/>
    <property type="molecule type" value="Genomic_DNA"/>
</dbReference>
<evidence type="ECO:0000256" key="4">
    <source>
        <dbReference type="ARBA" id="ARBA00022691"/>
    </source>
</evidence>
<dbReference type="PANTHER" id="PTHR22807">
    <property type="entry name" value="NOP2 YEAST -RELATED NOL1/NOP2/FMU SUN DOMAIN-CONTAINING"/>
    <property type="match status" value="1"/>
</dbReference>
<evidence type="ECO:0000313" key="8">
    <source>
        <dbReference type="EMBL" id="MCB6184837.1"/>
    </source>
</evidence>
<keyword evidence="4 6" id="KW-0949">S-adenosyl-L-methionine</keyword>
<accession>A0ABS8D9E2</accession>
<keyword evidence="5 6" id="KW-0694">RNA-binding</keyword>
<feature type="binding site" evidence="6">
    <location>
        <position position="142"/>
    </location>
    <ligand>
        <name>S-adenosyl-L-methionine</name>
        <dbReference type="ChEBI" id="CHEBI:59789"/>
    </ligand>
</feature>
<comment type="similarity">
    <text evidence="6">Belongs to the class I-like SAM-binding methyltransferase superfamily. RsmB/NOP family.</text>
</comment>
<feature type="domain" description="SAM-dependent MTase RsmB/NOP-type" evidence="7">
    <location>
        <begin position="26"/>
        <end position="318"/>
    </location>
</feature>
<evidence type="ECO:0000313" key="9">
    <source>
        <dbReference type="Proteomes" id="UP001165395"/>
    </source>
</evidence>
<evidence type="ECO:0000259" key="7">
    <source>
        <dbReference type="PROSITE" id="PS51686"/>
    </source>
</evidence>
<comment type="caution">
    <text evidence="8">The sequence shown here is derived from an EMBL/GenBank/DDBJ whole genome shotgun (WGS) entry which is preliminary data.</text>
</comment>
<dbReference type="InterPro" id="IPR049560">
    <property type="entry name" value="MeTrfase_RsmB-F_NOP2_cat"/>
</dbReference>
<evidence type="ECO:0000256" key="5">
    <source>
        <dbReference type="ARBA" id="ARBA00022884"/>
    </source>
</evidence>
<proteinExistence type="inferred from homology"/>
<dbReference type="PANTHER" id="PTHR22807:SF61">
    <property type="entry name" value="NOL1_NOP2_SUN FAMILY PROTEIN _ ANTITERMINATION NUSB DOMAIN-CONTAINING PROTEIN"/>
    <property type="match status" value="1"/>
</dbReference>
<dbReference type="Proteomes" id="UP001165395">
    <property type="component" value="Unassembled WGS sequence"/>
</dbReference>
<reference evidence="8" key="1">
    <citation type="submission" date="2021-10" db="EMBL/GenBank/DDBJ databases">
        <title>The complete genome sequence of Leeia sp. TBRC 13508.</title>
        <authorList>
            <person name="Charoenyingcharoen P."/>
            <person name="Yukphan P."/>
        </authorList>
    </citation>
    <scope>NUCLEOTIDE SEQUENCE</scope>
    <source>
        <strain evidence="8">TBRC 13508</strain>
    </source>
</reference>
<evidence type="ECO:0000256" key="2">
    <source>
        <dbReference type="ARBA" id="ARBA00022603"/>
    </source>
</evidence>
<dbReference type="InterPro" id="IPR031341">
    <property type="entry name" value="Methyltr_RsmF_N"/>
</dbReference>
<dbReference type="Pfam" id="PF17125">
    <property type="entry name" value="Methyltr_RsmF_N"/>
    <property type="match status" value="1"/>
</dbReference>
<feature type="active site" description="Nucleophile" evidence="6">
    <location>
        <position position="241"/>
    </location>
</feature>
<protein>
    <submittedName>
        <fullName evidence="8">RsmB/NOP family class I SAM-dependent RNA methyltransferase</fullName>
    </submittedName>
</protein>
<dbReference type="Gene3D" id="3.30.70.1170">
    <property type="entry name" value="Sun protein, domain 3"/>
    <property type="match status" value="1"/>
</dbReference>
<dbReference type="SUPFAM" id="SSF53335">
    <property type="entry name" value="S-adenosyl-L-methionine-dependent methyltransferases"/>
    <property type="match status" value="1"/>
</dbReference>
<dbReference type="InterPro" id="IPR029063">
    <property type="entry name" value="SAM-dependent_MTases_sf"/>
</dbReference>
<dbReference type="PROSITE" id="PS51686">
    <property type="entry name" value="SAM_MT_RSMB_NOP"/>
    <property type="match status" value="1"/>
</dbReference>
<dbReference type="RefSeq" id="WP_227181653.1">
    <property type="nucleotide sequence ID" value="NZ_JAJBZT010000009.1"/>
</dbReference>
<organism evidence="8 9">
    <name type="scientific">Leeia speluncae</name>
    <dbReference type="NCBI Taxonomy" id="2884804"/>
    <lineage>
        <taxon>Bacteria</taxon>
        <taxon>Pseudomonadati</taxon>
        <taxon>Pseudomonadota</taxon>
        <taxon>Betaproteobacteria</taxon>
        <taxon>Neisseriales</taxon>
        <taxon>Leeiaceae</taxon>
        <taxon>Leeia</taxon>
    </lineage>
</organism>
<feature type="binding site" evidence="6">
    <location>
        <begin position="118"/>
        <end position="124"/>
    </location>
    <ligand>
        <name>S-adenosyl-L-methionine</name>
        <dbReference type="ChEBI" id="CHEBI:59789"/>
    </ligand>
</feature>
<evidence type="ECO:0000256" key="1">
    <source>
        <dbReference type="ARBA" id="ARBA00022490"/>
    </source>
</evidence>
<keyword evidence="3 6" id="KW-0808">Transferase</keyword>
<feature type="binding site" evidence="6">
    <location>
        <position position="169"/>
    </location>
    <ligand>
        <name>S-adenosyl-L-methionine</name>
        <dbReference type="ChEBI" id="CHEBI:59789"/>
    </ligand>
</feature>
<dbReference type="Gene3D" id="3.40.50.150">
    <property type="entry name" value="Vaccinia Virus protein VP39"/>
    <property type="match status" value="1"/>
</dbReference>
<dbReference type="Pfam" id="PF01189">
    <property type="entry name" value="Methyltr_RsmB-F"/>
    <property type="match status" value="1"/>
</dbReference>
<dbReference type="PRINTS" id="PR02008">
    <property type="entry name" value="RCMTFAMILY"/>
</dbReference>
<feature type="binding site" evidence="6">
    <location>
        <position position="187"/>
    </location>
    <ligand>
        <name>S-adenosyl-L-methionine</name>
        <dbReference type="ChEBI" id="CHEBI:59789"/>
    </ligand>
</feature>
<dbReference type="InterPro" id="IPR023267">
    <property type="entry name" value="RCMT"/>
</dbReference>
<dbReference type="GO" id="GO:0008168">
    <property type="term" value="F:methyltransferase activity"/>
    <property type="evidence" value="ECO:0007669"/>
    <property type="project" value="UniProtKB-KW"/>
</dbReference>
<gene>
    <name evidence="8" type="ORF">LIN78_14915</name>
</gene>
<dbReference type="InterPro" id="IPR001678">
    <property type="entry name" value="MeTrfase_RsmB-F_NOP2_dom"/>
</dbReference>
<sequence length="319" mass="35418">MSIHSLPTAFAEKIAEIIPSDRLGNVLESFTLEKNIAFRINTIKADVQAVKTSLLNKGFDITEVDWYKAALIIPAHQKRALTETNEFHAGEIYIQNLSSQLAPIALAPEAEETVLDLAAAPGGKTTLIAALMNNTGRLSAVEPVRDRFFRLKANLDQQGVTIAKTYMTDGRSVGKKCPEMFDRILLDAPCSSEARFDLNEADSMSHWSPAKVKETSHKQRRLLLSAFYALKKDGILLYCTCAFSPEENEVSVAHLIKDFAEEVEVLPIQLPESFPKEVIQNGLTSWKGKALPAALQHAIRILPNEQFDGFFMCMLKKKA</sequence>
<dbReference type="GO" id="GO:0032259">
    <property type="term" value="P:methylation"/>
    <property type="evidence" value="ECO:0007669"/>
    <property type="project" value="UniProtKB-KW"/>
</dbReference>
<keyword evidence="1" id="KW-0963">Cytoplasm</keyword>
<keyword evidence="9" id="KW-1185">Reference proteome</keyword>
<keyword evidence="2 6" id="KW-0489">Methyltransferase</keyword>
<evidence type="ECO:0000256" key="3">
    <source>
        <dbReference type="ARBA" id="ARBA00022679"/>
    </source>
</evidence>